<gene>
    <name evidence="2" type="ORF">K489DRAFT_375830</name>
</gene>
<feature type="non-terminal residue" evidence="2">
    <location>
        <position position="60"/>
    </location>
</feature>
<name>A0A6J3ML20_9PEZI</name>
<dbReference type="RefSeq" id="XP_033464733.1">
    <property type="nucleotide sequence ID" value="XM_033603772.1"/>
</dbReference>
<organism evidence="2">
    <name type="scientific">Dissoconium aciculare CBS 342.82</name>
    <dbReference type="NCBI Taxonomy" id="1314786"/>
    <lineage>
        <taxon>Eukaryota</taxon>
        <taxon>Fungi</taxon>
        <taxon>Dikarya</taxon>
        <taxon>Ascomycota</taxon>
        <taxon>Pezizomycotina</taxon>
        <taxon>Dothideomycetes</taxon>
        <taxon>Dothideomycetidae</taxon>
        <taxon>Mycosphaerellales</taxon>
        <taxon>Dissoconiaceae</taxon>
        <taxon>Dissoconium</taxon>
    </lineage>
</organism>
<evidence type="ECO:0000313" key="2">
    <source>
        <dbReference type="RefSeq" id="XP_033464733.1"/>
    </source>
</evidence>
<reference evidence="2" key="1">
    <citation type="submission" date="2020-01" db="EMBL/GenBank/DDBJ databases">
        <authorList>
            <consortium name="DOE Joint Genome Institute"/>
            <person name="Haridas S."/>
            <person name="Albert R."/>
            <person name="Binder M."/>
            <person name="Bloem J."/>
            <person name="Labutti K."/>
            <person name="Salamov A."/>
            <person name="Andreopoulos B."/>
            <person name="Baker S.E."/>
            <person name="Barry K."/>
            <person name="Bills G."/>
            <person name="Bluhm B.H."/>
            <person name="Cannon C."/>
            <person name="Castanera R."/>
            <person name="Culley D.E."/>
            <person name="Daum C."/>
            <person name="Ezra D."/>
            <person name="Gonzalez J.B."/>
            <person name="Henrissat B."/>
            <person name="Kuo A."/>
            <person name="Liang C."/>
            <person name="Lipzen A."/>
            <person name="Lutzoni F."/>
            <person name="Magnuson J."/>
            <person name="Mondo S."/>
            <person name="Nolan M."/>
            <person name="Ohm R."/>
            <person name="Pangilinan J."/>
            <person name="Park H.-J."/>
            <person name="Ramirez L."/>
            <person name="Alfaro M."/>
            <person name="Sun H."/>
            <person name="Tritt A."/>
            <person name="Yoshinaga Y."/>
            <person name="Zwiers L.-H."/>
            <person name="Turgeon B.G."/>
            <person name="Goodwin S.B."/>
            <person name="Spatafora J.W."/>
            <person name="Crous P.W."/>
            <person name="Grigoriev I.V."/>
        </authorList>
    </citation>
    <scope>NUCLEOTIDE SEQUENCE</scope>
    <source>
        <strain evidence="2">CBS 342.82</strain>
    </source>
</reference>
<proteinExistence type="predicted"/>
<accession>A0A6J3ML20</accession>
<dbReference type="GeneID" id="54361572"/>
<dbReference type="AlphaFoldDB" id="A0A6J3ML20"/>
<evidence type="ECO:0000313" key="1">
    <source>
        <dbReference type="Proteomes" id="UP000504637"/>
    </source>
</evidence>
<keyword evidence="1" id="KW-1185">Reference proteome</keyword>
<reference evidence="2" key="3">
    <citation type="submission" date="2025-08" db="UniProtKB">
        <authorList>
            <consortium name="RefSeq"/>
        </authorList>
    </citation>
    <scope>IDENTIFICATION</scope>
    <source>
        <strain evidence="2">CBS 342.82</strain>
    </source>
</reference>
<protein>
    <submittedName>
        <fullName evidence="2">Uncharacterized protein</fullName>
    </submittedName>
</protein>
<reference evidence="2" key="2">
    <citation type="submission" date="2020-04" db="EMBL/GenBank/DDBJ databases">
        <authorList>
            <consortium name="NCBI Genome Project"/>
        </authorList>
    </citation>
    <scope>NUCLEOTIDE SEQUENCE</scope>
    <source>
        <strain evidence="2">CBS 342.82</strain>
    </source>
</reference>
<dbReference type="Proteomes" id="UP000504637">
    <property type="component" value="Unplaced"/>
</dbReference>
<sequence>MRLTPVASIVETSADNSIERRSPVSAIHFLHARNHMCAMKTPDAIEMIVDTEMIAGITLI</sequence>